<evidence type="ECO:0000256" key="2">
    <source>
        <dbReference type="ARBA" id="ARBA00008607"/>
    </source>
</evidence>
<dbReference type="InterPro" id="IPR016181">
    <property type="entry name" value="Acyl_CoA_acyltransferase"/>
</dbReference>
<dbReference type="PROSITE" id="PS50014">
    <property type="entry name" value="BROMODOMAIN_2"/>
    <property type="match status" value="1"/>
</dbReference>
<dbReference type="GO" id="GO:0005634">
    <property type="term" value="C:nucleus"/>
    <property type="evidence" value="ECO:0007669"/>
    <property type="project" value="UniProtKB-SubCell"/>
</dbReference>
<name>A0A9W7XNI9_9FUNG</name>
<dbReference type="GO" id="GO:0000123">
    <property type="term" value="C:histone acetyltransferase complex"/>
    <property type="evidence" value="ECO:0007669"/>
    <property type="project" value="TreeGrafter"/>
</dbReference>
<evidence type="ECO:0000256" key="11">
    <source>
        <dbReference type="ARBA" id="ARBA00023315"/>
    </source>
</evidence>
<dbReference type="Gene3D" id="1.20.920.10">
    <property type="entry name" value="Bromodomain-like"/>
    <property type="match status" value="1"/>
</dbReference>
<dbReference type="PRINTS" id="PR00503">
    <property type="entry name" value="BROMODOMAIN"/>
</dbReference>
<keyword evidence="9" id="KW-0804">Transcription</keyword>
<dbReference type="Pfam" id="PF00583">
    <property type="entry name" value="Acetyltransf_1"/>
    <property type="match status" value="1"/>
</dbReference>
<evidence type="ECO:0000313" key="17">
    <source>
        <dbReference type="Proteomes" id="UP001145021"/>
    </source>
</evidence>
<dbReference type="EMBL" id="JANBOH010000003">
    <property type="protein sequence ID" value="KAJ1648576.1"/>
    <property type="molecule type" value="Genomic_DNA"/>
</dbReference>
<proteinExistence type="inferred from homology"/>
<evidence type="ECO:0000256" key="8">
    <source>
        <dbReference type="ARBA" id="ARBA00023159"/>
    </source>
</evidence>
<keyword evidence="7 12" id="KW-0103">Bromodomain</keyword>
<dbReference type="InterPro" id="IPR001487">
    <property type="entry name" value="Bromodomain"/>
</dbReference>
<evidence type="ECO:0000256" key="10">
    <source>
        <dbReference type="ARBA" id="ARBA00023242"/>
    </source>
</evidence>
<dbReference type="SUPFAM" id="SSF47370">
    <property type="entry name" value="Bromodomain"/>
    <property type="match status" value="1"/>
</dbReference>
<accession>A0A9W7XNI9</accession>
<dbReference type="Gene3D" id="3.40.630.30">
    <property type="match status" value="1"/>
</dbReference>
<dbReference type="PROSITE" id="PS00633">
    <property type="entry name" value="BROMODOMAIN_1"/>
    <property type="match status" value="1"/>
</dbReference>
<keyword evidence="10" id="KW-0539">Nucleus</keyword>
<feature type="domain" description="N-acetyltransferase" evidence="15">
    <location>
        <begin position="101"/>
        <end position="249"/>
    </location>
</feature>
<feature type="region of interest" description="Disordered" evidence="13">
    <location>
        <begin position="1"/>
        <end position="88"/>
    </location>
</feature>
<keyword evidence="4 16" id="KW-0808">Transferase</keyword>
<feature type="compositionally biased region" description="Acidic residues" evidence="13">
    <location>
        <begin position="40"/>
        <end position="55"/>
    </location>
</feature>
<dbReference type="EC" id="2.3.1.48" evidence="3"/>
<evidence type="ECO:0000256" key="6">
    <source>
        <dbReference type="ARBA" id="ARBA00023015"/>
    </source>
</evidence>
<dbReference type="PANTHER" id="PTHR45750:SF3">
    <property type="entry name" value="HISTONE ACETYLTRANSFERASE"/>
    <property type="match status" value="1"/>
</dbReference>
<keyword evidence="6" id="KW-0805">Transcription regulation</keyword>
<gene>
    <name evidence="16" type="primary">GCN5</name>
    <name evidence="16" type="ORF">LPJ64_000156</name>
</gene>
<feature type="compositionally biased region" description="Basic and acidic residues" evidence="13">
    <location>
        <begin position="1"/>
        <end position="22"/>
    </location>
</feature>
<evidence type="ECO:0000259" key="14">
    <source>
        <dbReference type="PROSITE" id="PS50014"/>
    </source>
</evidence>
<evidence type="ECO:0000256" key="9">
    <source>
        <dbReference type="ARBA" id="ARBA00023163"/>
    </source>
</evidence>
<keyword evidence="11 16" id="KW-0012">Acyltransferase</keyword>
<feature type="domain" description="Bromo" evidence="14">
    <location>
        <begin position="323"/>
        <end position="393"/>
    </location>
</feature>
<keyword evidence="8" id="KW-0010">Activator</keyword>
<evidence type="ECO:0000256" key="5">
    <source>
        <dbReference type="ARBA" id="ARBA00022853"/>
    </source>
</evidence>
<keyword evidence="17" id="KW-1185">Reference proteome</keyword>
<dbReference type="InterPro" id="IPR000182">
    <property type="entry name" value="GNAT_dom"/>
</dbReference>
<keyword evidence="5" id="KW-0156">Chromatin regulator</keyword>
<dbReference type="GO" id="GO:0045944">
    <property type="term" value="P:positive regulation of transcription by RNA polymerase II"/>
    <property type="evidence" value="ECO:0007669"/>
    <property type="project" value="TreeGrafter"/>
</dbReference>
<evidence type="ECO:0000256" key="12">
    <source>
        <dbReference type="PROSITE-ProRule" id="PRU00035"/>
    </source>
</evidence>
<dbReference type="InterPro" id="IPR037800">
    <property type="entry name" value="GCN5"/>
</dbReference>
<feature type="compositionally biased region" description="Basic and acidic residues" evidence="13">
    <location>
        <begin position="76"/>
        <end position="85"/>
    </location>
</feature>
<sequence length="416" mass="48075">MSSYGEKYESRQSATRDLDSQKKANGSNSSTRKRPHSIIEDGEAEIDADADDGEIKEEPDTKYENEEGEEDEEEEMPNKGEEKTAAMEQQQGLIRFEVVYNDTRDESMRRLTELKNIFQKQLPKMPKEYIARLVYDRNHSSLAIVKANGHVVGGITFRLFEQRQFAEIVFCAVSSSEQVKGYGSFLMNNLKDYISANTMARHFLTYADNYAIGYFQKQGFTKEITLDKRLWMGYIKDYEGGTLMQAMLNGSKVLEKIRAKTKSQIVHPGLKFFKETPDLREIDPFSIPGIAESGWTPEMDEISRKQARSKLNTWQINVVSEMLVHPSAWPFQKPVDQNEVPDYYVVVKEPMDLMTLEANVDENKYPTLESFIEDTRKIFVNCKNYNGEGTRYWRCAASLEKFFDDKVKEWKARANK</sequence>
<evidence type="ECO:0000256" key="1">
    <source>
        <dbReference type="ARBA" id="ARBA00004123"/>
    </source>
</evidence>
<evidence type="ECO:0000313" key="16">
    <source>
        <dbReference type="EMBL" id="KAJ1648576.1"/>
    </source>
</evidence>
<dbReference type="GO" id="GO:0010484">
    <property type="term" value="F:histone H3 acetyltransferase activity"/>
    <property type="evidence" value="ECO:0007669"/>
    <property type="project" value="TreeGrafter"/>
</dbReference>
<feature type="compositionally biased region" description="Acidic residues" evidence="13">
    <location>
        <begin position="66"/>
        <end position="75"/>
    </location>
</feature>
<dbReference type="Pfam" id="PF00439">
    <property type="entry name" value="Bromodomain"/>
    <property type="match status" value="1"/>
</dbReference>
<dbReference type="CDD" id="cd04301">
    <property type="entry name" value="NAT_SF"/>
    <property type="match status" value="1"/>
</dbReference>
<protein>
    <recommendedName>
        <fullName evidence="3">histone acetyltransferase</fullName>
        <ecNumber evidence="3">2.3.1.48</ecNumber>
    </recommendedName>
</protein>
<evidence type="ECO:0000259" key="15">
    <source>
        <dbReference type="PROSITE" id="PS51186"/>
    </source>
</evidence>
<evidence type="ECO:0000256" key="13">
    <source>
        <dbReference type="SAM" id="MobiDB-lite"/>
    </source>
</evidence>
<feature type="compositionally biased region" description="Basic and acidic residues" evidence="13">
    <location>
        <begin position="56"/>
        <end position="65"/>
    </location>
</feature>
<comment type="subcellular location">
    <subcellularLocation>
        <location evidence="1">Nucleus</location>
    </subcellularLocation>
</comment>
<evidence type="ECO:0000256" key="3">
    <source>
        <dbReference type="ARBA" id="ARBA00013184"/>
    </source>
</evidence>
<dbReference type="SMART" id="SM00297">
    <property type="entry name" value="BROMO"/>
    <property type="match status" value="1"/>
</dbReference>
<dbReference type="Proteomes" id="UP001145021">
    <property type="component" value="Unassembled WGS sequence"/>
</dbReference>
<dbReference type="SUPFAM" id="SSF55729">
    <property type="entry name" value="Acyl-CoA N-acyltransferases (Nat)"/>
    <property type="match status" value="1"/>
</dbReference>
<organism evidence="16 17">
    <name type="scientific">Coemansia asiatica</name>
    <dbReference type="NCBI Taxonomy" id="1052880"/>
    <lineage>
        <taxon>Eukaryota</taxon>
        <taxon>Fungi</taxon>
        <taxon>Fungi incertae sedis</taxon>
        <taxon>Zoopagomycota</taxon>
        <taxon>Kickxellomycotina</taxon>
        <taxon>Kickxellomycetes</taxon>
        <taxon>Kickxellales</taxon>
        <taxon>Kickxellaceae</taxon>
        <taxon>Coemansia</taxon>
    </lineage>
</organism>
<comment type="caution">
    <text evidence="16">The sequence shown here is derived from an EMBL/GenBank/DDBJ whole genome shotgun (WGS) entry which is preliminary data.</text>
</comment>
<dbReference type="PANTHER" id="PTHR45750">
    <property type="entry name" value="GH11602P"/>
    <property type="match status" value="1"/>
</dbReference>
<dbReference type="AlphaFoldDB" id="A0A9W7XNI9"/>
<evidence type="ECO:0000256" key="4">
    <source>
        <dbReference type="ARBA" id="ARBA00022679"/>
    </source>
</evidence>
<dbReference type="InterPro" id="IPR036427">
    <property type="entry name" value="Bromodomain-like_sf"/>
</dbReference>
<comment type="similarity">
    <text evidence="2">Belongs to the acetyltransferase family. GCN5 subfamily.</text>
</comment>
<reference evidence="16" key="1">
    <citation type="submission" date="2022-07" db="EMBL/GenBank/DDBJ databases">
        <title>Phylogenomic reconstructions and comparative analyses of Kickxellomycotina fungi.</title>
        <authorList>
            <person name="Reynolds N.K."/>
            <person name="Stajich J.E."/>
            <person name="Barry K."/>
            <person name="Grigoriev I.V."/>
            <person name="Crous P."/>
            <person name="Smith M.E."/>
        </authorList>
    </citation>
    <scope>NUCLEOTIDE SEQUENCE</scope>
    <source>
        <strain evidence="16">NBRC 105413</strain>
    </source>
</reference>
<dbReference type="InterPro" id="IPR018359">
    <property type="entry name" value="Bromodomain_CS"/>
</dbReference>
<evidence type="ECO:0000256" key="7">
    <source>
        <dbReference type="ARBA" id="ARBA00023117"/>
    </source>
</evidence>
<dbReference type="PROSITE" id="PS51186">
    <property type="entry name" value="GNAT"/>
    <property type="match status" value="1"/>
</dbReference>